<accession>A0ABP7YIC1</accession>
<evidence type="ECO:0000313" key="2">
    <source>
        <dbReference type="Proteomes" id="UP001500101"/>
    </source>
</evidence>
<sequence>MKSFNFLRAGYALLSVLLILPFSACEKMEKGVLEIRKYVGYPYSSGSMFHFEEHFSCVVMDEENIDFSPGEIKRIVVNGDQNYPGIYTHFEYIYHADKSAKDLGYSYSMDCEERTHYGTANGCFYVEDAIGSPGLNSGFGQISGAWKFPATGEVVWIDSDRSGTGRLIHGGSKFPKEAVGGIFFTEVKKTGKNSYSAKNHSYYPGSGWQPGTYHEFVVSNDGSTFKLGSATWHRIKR</sequence>
<name>A0ABP7YIC1_9SPHI</name>
<dbReference type="EMBL" id="BAAAZI010000006">
    <property type="protein sequence ID" value="GAA4136169.1"/>
    <property type="molecule type" value="Genomic_DNA"/>
</dbReference>
<evidence type="ECO:0000313" key="1">
    <source>
        <dbReference type="EMBL" id="GAA4136169.1"/>
    </source>
</evidence>
<keyword evidence="2" id="KW-1185">Reference proteome</keyword>
<dbReference type="Proteomes" id="UP001500101">
    <property type="component" value="Unassembled WGS sequence"/>
</dbReference>
<proteinExistence type="predicted"/>
<gene>
    <name evidence="1" type="ORF">GCM10022216_10770</name>
</gene>
<organism evidence="1 2">
    <name type="scientific">Sphingobacterium kyonggiense</name>
    <dbReference type="NCBI Taxonomy" id="714075"/>
    <lineage>
        <taxon>Bacteria</taxon>
        <taxon>Pseudomonadati</taxon>
        <taxon>Bacteroidota</taxon>
        <taxon>Sphingobacteriia</taxon>
        <taxon>Sphingobacteriales</taxon>
        <taxon>Sphingobacteriaceae</taxon>
        <taxon>Sphingobacterium</taxon>
    </lineage>
</organism>
<protein>
    <submittedName>
        <fullName evidence="1">Uncharacterized protein</fullName>
    </submittedName>
</protein>
<comment type="caution">
    <text evidence="1">The sequence shown here is derived from an EMBL/GenBank/DDBJ whole genome shotgun (WGS) entry which is preliminary data.</text>
</comment>
<dbReference type="RefSeq" id="WP_344673592.1">
    <property type="nucleotide sequence ID" value="NZ_BAAAZI010000006.1"/>
</dbReference>
<reference evidence="2" key="1">
    <citation type="journal article" date="2019" name="Int. J. Syst. Evol. Microbiol.">
        <title>The Global Catalogue of Microorganisms (GCM) 10K type strain sequencing project: providing services to taxonomists for standard genome sequencing and annotation.</title>
        <authorList>
            <consortium name="The Broad Institute Genomics Platform"/>
            <consortium name="The Broad Institute Genome Sequencing Center for Infectious Disease"/>
            <person name="Wu L."/>
            <person name="Ma J."/>
        </authorList>
    </citation>
    <scope>NUCLEOTIDE SEQUENCE [LARGE SCALE GENOMIC DNA]</scope>
    <source>
        <strain evidence="2">JCM 16704</strain>
    </source>
</reference>